<dbReference type="Proteomes" id="UP000485058">
    <property type="component" value="Unassembled WGS sequence"/>
</dbReference>
<name>A0A699YJQ6_HAELA</name>
<sequence length="138" mass="14223">MACGWWSRGSLVSGPCWLVVPWARCSSCEAAEGDEEGASLPLPGGVAHPQEGGSIGAAPAALPPLKQLHSCLTVTVSPLCAAHLPAGIVDNIIVPRVVTTPDGCRYSNLASWQAVSQSRQASCPSQPHPAPCKQPVAH</sequence>
<gene>
    <name evidence="2" type="ORF">HaLaN_05785</name>
</gene>
<keyword evidence="3" id="KW-1185">Reference proteome</keyword>
<reference evidence="2 3" key="1">
    <citation type="submission" date="2020-02" db="EMBL/GenBank/DDBJ databases">
        <title>Draft genome sequence of Haematococcus lacustris strain NIES-144.</title>
        <authorList>
            <person name="Morimoto D."/>
            <person name="Nakagawa S."/>
            <person name="Yoshida T."/>
            <person name="Sawayama S."/>
        </authorList>
    </citation>
    <scope>NUCLEOTIDE SEQUENCE [LARGE SCALE GENOMIC DNA]</scope>
    <source>
        <strain evidence="2 3">NIES-144</strain>
    </source>
</reference>
<evidence type="ECO:0000313" key="2">
    <source>
        <dbReference type="EMBL" id="GFH10467.1"/>
    </source>
</evidence>
<evidence type="ECO:0000256" key="1">
    <source>
        <dbReference type="SAM" id="SignalP"/>
    </source>
</evidence>
<dbReference type="EMBL" id="BLLF01000317">
    <property type="protein sequence ID" value="GFH10467.1"/>
    <property type="molecule type" value="Genomic_DNA"/>
</dbReference>
<feature type="signal peptide" evidence="1">
    <location>
        <begin position="1"/>
        <end position="30"/>
    </location>
</feature>
<dbReference type="AlphaFoldDB" id="A0A699YJQ6"/>
<evidence type="ECO:0000313" key="3">
    <source>
        <dbReference type="Proteomes" id="UP000485058"/>
    </source>
</evidence>
<accession>A0A699YJQ6</accession>
<feature type="chain" id="PRO_5025328363" evidence="1">
    <location>
        <begin position="31"/>
        <end position="138"/>
    </location>
</feature>
<protein>
    <submittedName>
        <fullName evidence="2">Uncharacterized protein</fullName>
    </submittedName>
</protein>
<keyword evidence="1" id="KW-0732">Signal</keyword>
<comment type="caution">
    <text evidence="2">The sequence shown here is derived from an EMBL/GenBank/DDBJ whole genome shotgun (WGS) entry which is preliminary data.</text>
</comment>
<organism evidence="2 3">
    <name type="scientific">Haematococcus lacustris</name>
    <name type="common">Green alga</name>
    <name type="synonym">Haematococcus pluvialis</name>
    <dbReference type="NCBI Taxonomy" id="44745"/>
    <lineage>
        <taxon>Eukaryota</taxon>
        <taxon>Viridiplantae</taxon>
        <taxon>Chlorophyta</taxon>
        <taxon>core chlorophytes</taxon>
        <taxon>Chlorophyceae</taxon>
        <taxon>CS clade</taxon>
        <taxon>Chlamydomonadales</taxon>
        <taxon>Haematococcaceae</taxon>
        <taxon>Haematococcus</taxon>
    </lineage>
</organism>
<proteinExistence type="predicted"/>